<dbReference type="EMBL" id="BSTJ01000016">
    <property type="protein sequence ID" value="GLY80748.1"/>
    <property type="molecule type" value="Genomic_DNA"/>
</dbReference>
<dbReference type="InterPro" id="IPR036514">
    <property type="entry name" value="SGNH_hydro_sf"/>
</dbReference>
<protein>
    <submittedName>
        <fullName evidence="2">SGNH hydrolase</fullName>
    </submittedName>
</protein>
<reference evidence="2" key="1">
    <citation type="submission" date="2023-03" db="EMBL/GenBank/DDBJ databases">
        <title>Actinoallomurus iriomotensis NBRC 103681.</title>
        <authorList>
            <person name="Ichikawa N."/>
            <person name="Sato H."/>
            <person name="Tonouchi N."/>
        </authorList>
    </citation>
    <scope>NUCLEOTIDE SEQUENCE</scope>
    <source>
        <strain evidence="2">NBRC 103681</strain>
    </source>
</reference>
<comment type="caution">
    <text evidence="2">The sequence shown here is derived from an EMBL/GenBank/DDBJ whole genome shotgun (WGS) entry which is preliminary data.</text>
</comment>
<sequence>MVGRITVRGPVAAACCVALLVVGPASVRAPILTRERGGPVWVGTWESPVATATANGCVDCTIRDVVHTSVGGRALRVRLSNVFGTAPLRVGHTTVALPAGGGTRVAPGTLRQVRFHGRASVSVAPGREAVSDPVHLRVPAAHDLFVTTYTPGYATPLSLHPIGLRRSLVVSGTDAADAVDSGLFPTVTHSGHIVSGVDVTGGGARGAVIALGDSITDGYRSTDGADHRWTDVLATRLARGPRPLAVLNAGIGGNRILIGGGSRGEPALQRLDRDVLSRPGVRTVIVLEGINDIHLAPRQRDPARITAGLAAIAARAHARGLRVVGGTLTPFAGCVYYSPSEELVRRAVNTWIRRSGTFDAVIDFDALVRDPADPRRLFPPYDSGDHLHPNDAGYAAMGNGVDLGAL</sequence>
<dbReference type="InterPro" id="IPR013830">
    <property type="entry name" value="SGNH_hydro"/>
</dbReference>
<feature type="domain" description="SGNH hydrolase-type esterase" evidence="1">
    <location>
        <begin position="210"/>
        <end position="396"/>
    </location>
</feature>
<evidence type="ECO:0000313" key="3">
    <source>
        <dbReference type="Proteomes" id="UP001165135"/>
    </source>
</evidence>
<dbReference type="Pfam" id="PF13472">
    <property type="entry name" value="Lipase_GDSL_2"/>
    <property type="match status" value="1"/>
</dbReference>
<organism evidence="2 3">
    <name type="scientific">Actinoallomurus iriomotensis</name>
    <dbReference type="NCBI Taxonomy" id="478107"/>
    <lineage>
        <taxon>Bacteria</taxon>
        <taxon>Bacillati</taxon>
        <taxon>Actinomycetota</taxon>
        <taxon>Actinomycetes</taxon>
        <taxon>Streptosporangiales</taxon>
        <taxon>Thermomonosporaceae</taxon>
        <taxon>Actinoallomurus</taxon>
    </lineage>
</organism>
<keyword evidence="2" id="KW-0378">Hydrolase</keyword>
<dbReference type="Gene3D" id="3.40.50.1110">
    <property type="entry name" value="SGNH hydrolase"/>
    <property type="match status" value="1"/>
</dbReference>
<dbReference type="CDD" id="cd01830">
    <property type="entry name" value="XynE_like"/>
    <property type="match status" value="1"/>
</dbReference>
<dbReference type="PANTHER" id="PTHR43784">
    <property type="entry name" value="GDSL-LIKE LIPASE/ACYLHYDROLASE, PUTATIVE (AFU_ORTHOLOGUE AFUA_2G00820)-RELATED"/>
    <property type="match status" value="1"/>
</dbReference>
<evidence type="ECO:0000259" key="1">
    <source>
        <dbReference type="Pfam" id="PF13472"/>
    </source>
</evidence>
<dbReference type="Proteomes" id="UP001165135">
    <property type="component" value="Unassembled WGS sequence"/>
</dbReference>
<name>A0A9W6RS31_9ACTN</name>
<dbReference type="SUPFAM" id="SSF52266">
    <property type="entry name" value="SGNH hydrolase"/>
    <property type="match status" value="1"/>
</dbReference>
<gene>
    <name evidence="2" type="ORF">Airi01_090150</name>
</gene>
<dbReference type="GO" id="GO:0016787">
    <property type="term" value="F:hydrolase activity"/>
    <property type="evidence" value="ECO:0007669"/>
    <property type="project" value="UniProtKB-KW"/>
</dbReference>
<evidence type="ECO:0000313" key="2">
    <source>
        <dbReference type="EMBL" id="GLY80748.1"/>
    </source>
</evidence>
<proteinExistence type="predicted"/>
<dbReference type="RefSeq" id="WP_285634138.1">
    <property type="nucleotide sequence ID" value="NZ_BSTJ01000016.1"/>
</dbReference>
<dbReference type="AlphaFoldDB" id="A0A9W6RS31"/>
<dbReference type="PANTHER" id="PTHR43784:SF2">
    <property type="entry name" value="GDSL-LIKE LIPASE_ACYLHYDROLASE, PUTATIVE (AFU_ORTHOLOGUE AFUA_2G00820)-RELATED"/>
    <property type="match status" value="1"/>
</dbReference>
<accession>A0A9W6RS31</accession>
<dbReference type="InterPro" id="IPR053140">
    <property type="entry name" value="GDSL_Rv0518-like"/>
</dbReference>